<dbReference type="Pfam" id="PF13424">
    <property type="entry name" value="TPR_12"/>
    <property type="match status" value="1"/>
</dbReference>
<keyword evidence="3" id="KW-1185">Reference proteome</keyword>
<dbReference type="Gene3D" id="1.25.40.10">
    <property type="entry name" value="Tetratricopeptide repeat domain"/>
    <property type="match status" value="3"/>
</dbReference>
<feature type="compositionally biased region" description="Polar residues" evidence="1">
    <location>
        <begin position="25"/>
        <end position="36"/>
    </location>
</feature>
<dbReference type="InterPro" id="IPR027417">
    <property type="entry name" value="P-loop_NTPase"/>
</dbReference>
<reference evidence="2" key="1">
    <citation type="submission" date="2020-05" db="EMBL/GenBank/DDBJ databases">
        <title>Mycena genomes resolve the evolution of fungal bioluminescence.</title>
        <authorList>
            <person name="Tsai I.J."/>
        </authorList>
    </citation>
    <scope>NUCLEOTIDE SEQUENCE</scope>
    <source>
        <strain evidence="2">160909Yilan</strain>
    </source>
</reference>
<dbReference type="PANTHER" id="PTHR46082:SF11">
    <property type="entry name" value="AAA+ ATPASE DOMAIN-CONTAINING PROTEIN-RELATED"/>
    <property type="match status" value="1"/>
</dbReference>
<proteinExistence type="predicted"/>
<dbReference type="AlphaFoldDB" id="A0A8H6Z0D0"/>
<evidence type="ECO:0000313" key="3">
    <source>
        <dbReference type="Proteomes" id="UP000623467"/>
    </source>
</evidence>
<organism evidence="2 3">
    <name type="scientific">Mycena sanguinolenta</name>
    <dbReference type="NCBI Taxonomy" id="230812"/>
    <lineage>
        <taxon>Eukaryota</taxon>
        <taxon>Fungi</taxon>
        <taxon>Dikarya</taxon>
        <taxon>Basidiomycota</taxon>
        <taxon>Agaricomycotina</taxon>
        <taxon>Agaricomycetes</taxon>
        <taxon>Agaricomycetidae</taxon>
        <taxon>Agaricales</taxon>
        <taxon>Marasmiineae</taxon>
        <taxon>Mycenaceae</taxon>
        <taxon>Mycena</taxon>
    </lineage>
</organism>
<evidence type="ECO:0000313" key="2">
    <source>
        <dbReference type="EMBL" id="KAF7368056.1"/>
    </source>
</evidence>
<dbReference type="Proteomes" id="UP000623467">
    <property type="component" value="Unassembled WGS sequence"/>
</dbReference>
<accession>A0A8H6Z0D0</accession>
<dbReference type="InterPro" id="IPR053137">
    <property type="entry name" value="NLR-like"/>
</dbReference>
<comment type="caution">
    <text evidence="2">The sequence shown here is derived from an EMBL/GenBank/DDBJ whole genome shotgun (WGS) entry which is preliminary data.</text>
</comment>
<sequence length="905" mass="100934">MEPPAISQQTSILALSQRLEGTMLTGDQSRPMQFSITGGQGGPGGEGYSHGTGGAGGTGMGPTFHITAQEFNLHAMQSSEPISQVSQESKLRAAQMSIKCPLPSRKFQGRKDILDKMQDFFALNIGTQNIYVLHGLGGAGKTQIALKFITDSGSRFSDVFFIDTSTSATIDTGLVNIAIVKGFGNSQQDGLLWLTSNIKEWLLFFDNADDPDIDLNEFIPQCDHGNIIITSRNPGLCVYAGTDSLVSDMEEADAVTLLLKRATQKITAATIQIATEIVKALCYLPLAIVQAGAFISKSRNLGNYLELYEKNQAQLLSEKPAQSQDHYKWTVFTTWQMSFDQLTPQAATLLQHCLFLHHTGISQEIFRYASEYRFPSNGPSKEDLHDPLELLSHFVGPTGEWDSLQFTIAMNDIQAFSLISFDEETKLFSIHPLVHAWGRATIPHADRCITTIGAILGMTISKRPEWDSVLPSLVLYPHIEMAVQTGTHPALFFRYCYGILFWEAGKYKQSVKMLEAVLEEEKQLLGDEHSDVLDTMESLSRTYSALGEYQQAKALQITVLEKQKEIVGNNHLDTLHAMVNLARIYSELGEYQHAKALDVTVLEKRKQILGDSHPLTLRAMGNLAATYSDLGEYQKAKDLEIVVLEKQKQIMGDNHPDTLRAMINLARTYSDFGEYQEAKHFEIAVLEKRKKILGKNHPGTLLAMGNLAATYSKLGEYQKAKDLEIVVLEEQKQILGCNHPDTLLAMGNLARTYSEFGAHKEAKDLEIAVLEKREHILGNNHPDTLLAMRNLARTYSNLGEHKKAKDLEIALFEKQKQILGNDHPDTLFAMSNLATTYWYLKDYQNAKELEIIVFEKQKQILGDTHPDTLRAMSNLAFTYSDLGEHQKAQELRDLVHQAETASNSA</sequence>
<name>A0A8H6Z0D0_9AGAR</name>
<protein>
    <submittedName>
        <fullName evidence="2">FabD/lysophospholipase-like protein</fullName>
    </submittedName>
</protein>
<dbReference type="InterPro" id="IPR011990">
    <property type="entry name" value="TPR-like_helical_dom_sf"/>
</dbReference>
<gene>
    <name evidence="2" type="ORF">MSAN_00871500</name>
</gene>
<dbReference type="Gene3D" id="3.40.50.300">
    <property type="entry name" value="P-loop containing nucleotide triphosphate hydrolases"/>
    <property type="match status" value="1"/>
</dbReference>
<dbReference type="SUPFAM" id="SSF52540">
    <property type="entry name" value="P-loop containing nucleoside triphosphate hydrolases"/>
    <property type="match status" value="1"/>
</dbReference>
<dbReference type="EMBL" id="JACAZH010000005">
    <property type="protein sequence ID" value="KAF7368056.1"/>
    <property type="molecule type" value="Genomic_DNA"/>
</dbReference>
<feature type="region of interest" description="Disordered" evidence="1">
    <location>
        <begin position="24"/>
        <end position="47"/>
    </location>
</feature>
<dbReference type="PANTHER" id="PTHR46082">
    <property type="entry name" value="ATP/GTP-BINDING PROTEIN-RELATED"/>
    <property type="match status" value="1"/>
</dbReference>
<dbReference type="SUPFAM" id="SSF48452">
    <property type="entry name" value="TPR-like"/>
    <property type="match status" value="3"/>
</dbReference>
<dbReference type="OrthoDB" id="20872at2759"/>
<feature type="compositionally biased region" description="Gly residues" evidence="1">
    <location>
        <begin position="38"/>
        <end position="47"/>
    </location>
</feature>
<dbReference type="Pfam" id="PF13374">
    <property type="entry name" value="TPR_10"/>
    <property type="match status" value="7"/>
</dbReference>
<evidence type="ECO:0000256" key="1">
    <source>
        <dbReference type="SAM" id="MobiDB-lite"/>
    </source>
</evidence>